<evidence type="ECO:0000313" key="2">
    <source>
        <dbReference type="Proteomes" id="UP000240978"/>
    </source>
</evidence>
<dbReference type="InterPro" id="IPR029063">
    <property type="entry name" value="SAM-dependent_MTases_sf"/>
</dbReference>
<proteinExistence type="predicted"/>
<dbReference type="GO" id="GO:0008168">
    <property type="term" value="F:methyltransferase activity"/>
    <property type="evidence" value="ECO:0007669"/>
    <property type="project" value="UniProtKB-KW"/>
</dbReference>
<accession>A0A2P8FZ31</accession>
<protein>
    <submittedName>
        <fullName evidence="1">Putative methyltransferase</fullName>
    </submittedName>
</protein>
<keyword evidence="1" id="KW-0489">Methyltransferase</keyword>
<dbReference type="OrthoDB" id="962475at2"/>
<dbReference type="AlphaFoldDB" id="A0A2P8FZ31"/>
<evidence type="ECO:0000313" key="1">
    <source>
        <dbReference type="EMBL" id="PSL26964.1"/>
    </source>
</evidence>
<keyword evidence="2" id="KW-1185">Reference proteome</keyword>
<organism evidence="1 2">
    <name type="scientific">Chitinophaga ginsengisoli</name>
    <dbReference type="NCBI Taxonomy" id="363837"/>
    <lineage>
        <taxon>Bacteria</taxon>
        <taxon>Pseudomonadati</taxon>
        <taxon>Bacteroidota</taxon>
        <taxon>Chitinophagia</taxon>
        <taxon>Chitinophagales</taxon>
        <taxon>Chitinophagaceae</taxon>
        <taxon>Chitinophaga</taxon>
    </lineage>
</organism>
<dbReference type="GO" id="GO:0032259">
    <property type="term" value="P:methylation"/>
    <property type="evidence" value="ECO:0007669"/>
    <property type="project" value="UniProtKB-KW"/>
</dbReference>
<gene>
    <name evidence="1" type="ORF">CLV42_110117</name>
</gene>
<dbReference type="RefSeq" id="WP_106604127.1">
    <property type="nucleotide sequence ID" value="NZ_PYGK01000010.1"/>
</dbReference>
<reference evidence="1 2" key="1">
    <citation type="submission" date="2018-03" db="EMBL/GenBank/DDBJ databases">
        <title>Genomic Encyclopedia of Archaeal and Bacterial Type Strains, Phase II (KMG-II): from individual species to whole genera.</title>
        <authorList>
            <person name="Goeker M."/>
        </authorList>
    </citation>
    <scope>NUCLEOTIDE SEQUENCE [LARGE SCALE GENOMIC DNA]</scope>
    <source>
        <strain evidence="1 2">DSM 18107</strain>
    </source>
</reference>
<dbReference type="SUPFAM" id="SSF53335">
    <property type="entry name" value="S-adenosyl-L-methionine-dependent methyltransferases"/>
    <property type="match status" value="1"/>
</dbReference>
<dbReference type="Gene3D" id="3.40.50.150">
    <property type="entry name" value="Vaccinia Virus protein VP39"/>
    <property type="match status" value="1"/>
</dbReference>
<keyword evidence="1" id="KW-0808">Transferase</keyword>
<dbReference type="EMBL" id="PYGK01000010">
    <property type="protein sequence ID" value="PSL26964.1"/>
    <property type="molecule type" value="Genomic_DNA"/>
</dbReference>
<comment type="caution">
    <text evidence="1">The sequence shown here is derived from an EMBL/GenBank/DDBJ whole genome shotgun (WGS) entry which is preliminary data.</text>
</comment>
<dbReference type="Proteomes" id="UP000240978">
    <property type="component" value="Unassembled WGS sequence"/>
</dbReference>
<name>A0A2P8FZ31_9BACT</name>
<sequence>MGNAITRRASFLSDASFDWLYPEGIQRMSRRHWTPMGIAKKAAGFLAAEGGGKILDIGSGVGKFTLIGAHYYPRSFFYGVEQRSELHHYAEAAKEYTKTENAAFINLNFTQVDLATYDHFYFYNAFFENLVTNDRIDHRIEYSESLYQYYSRFLYRELDRKPAGTRLVTFHSLEDEVPPAYQQVDASADFRLKMWMKR</sequence>